<protein>
    <submittedName>
        <fullName evidence="2">Uncharacterized protein</fullName>
    </submittedName>
</protein>
<keyword evidence="1" id="KW-0732">Signal</keyword>
<name>V2URL0_9GAMM</name>
<organism evidence="2 3">
    <name type="scientific">Acinetobacter brisouii CIP 110357</name>
    <dbReference type="NCBI Taxonomy" id="1341683"/>
    <lineage>
        <taxon>Bacteria</taxon>
        <taxon>Pseudomonadati</taxon>
        <taxon>Pseudomonadota</taxon>
        <taxon>Gammaproteobacteria</taxon>
        <taxon>Moraxellales</taxon>
        <taxon>Moraxellaceae</taxon>
        <taxon>Acinetobacter</taxon>
    </lineage>
</organism>
<evidence type="ECO:0000313" key="3">
    <source>
        <dbReference type="Proteomes" id="UP000018418"/>
    </source>
</evidence>
<dbReference type="RefSeq" id="WP_004900249.1">
    <property type="nucleotide sequence ID" value="NZ_BBTI01000002.1"/>
</dbReference>
<evidence type="ECO:0000256" key="1">
    <source>
        <dbReference type="SAM" id="SignalP"/>
    </source>
</evidence>
<gene>
    <name evidence="2" type="ORF">P255_01764</name>
</gene>
<feature type="signal peptide" evidence="1">
    <location>
        <begin position="1"/>
        <end position="19"/>
    </location>
</feature>
<dbReference type="AlphaFoldDB" id="V2URL0"/>
<dbReference type="OrthoDB" id="6704512at2"/>
<dbReference type="PATRIC" id="fig|1341683.3.peg.1753"/>
<comment type="caution">
    <text evidence="2">The sequence shown here is derived from an EMBL/GenBank/DDBJ whole genome shotgun (WGS) entry which is preliminary data.</text>
</comment>
<sequence length="133" mass="14490">MKKSILAALVLVGAATAHAETTPTTNPNISTPLSTPVKGSLCVMIDTPPSDLPYKVVKRIKIAKGTYGSVTDLYPRLHETAQKYHADAIIHYSASQRFGFWPWRFVRPVIAGTAIQWKSPSAANCRLANGQEL</sequence>
<accession>V2URL0</accession>
<dbReference type="Proteomes" id="UP000018418">
    <property type="component" value="Unassembled WGS sequence"/>
</dbReference>
<proteinExistence type="predicted"/>
<keyword evidence="3" id="KW-1185">Reference proteome</keyword>
<reference evidence="2 3" key="1">
    <citation type="submission" date="2013-10" db="EMBL/GenBank/DDBJ databases">
        <title>The Genome Sequence of Acinetobacter brisouii CIP 110357.</title>
        <authorList>
            <consortium name="The Broad Institute Genomics Platform"/>
            <consortium name="The Broad Institute Genome Sequencing Center for Infectious Disease"/>
            <person name="Cerqueira G."/>
            <person name="Feldgarden M."/>
            <person name="Courvalin P."/>
            <person name="Grillot-Courvalin C."/>
            <person name="Clermont D."/>
            <person name="Rocha E."/>
            <person name="Yoon E.-J."/>
            <person name="Nemec A."/>
            <person name="Young S.K."/>
            <person name="Zeng Q."/>
            <person name="Gargeya S."/>
            <person name="Fitzgerald M."/>
            <person name="Abouelleil A."/>
            <person name="Alvarado L."/>
            <person name="Berlin A.M."/>
            <person name="Chapman S.B."/>
            <person name="Gainer-Dewar J."/>
            <person name="Goldberg J."/>
            <person name="Gnerre S."/>
            <person name="Griggs A."/>
            <person name="Gujja S."/>
            <person name="Hansen M."/>
            <person name="Howarth C."/>
            <person name="Imamovic A."/>
            <person name="Ireland A."/>
            <person name="Larimer J."/>
            <person name="McCowan C."/>
            <person name="Murphy C."/>
            <person name="Pearson M."/>
            <person name="Poon T.W."/>
            <person name="Priest M."/>
            <person name="Roberts A."/>
            <person name="Saif S."/>
            <person name="Shea T."/>
            <person name="Sykes S."/>
            <person name="Wortman J."/>
            <person name="Nusbaum C."/>
            <person name="Birren B."/>
        </authorList>
    </citation>
    <scope>NUCLEOTIDE SEQUENCE [LARGE SCALE GENOMIC DNA]</scope>
    <source>
        <strain evidence="2 3">CIP 110357</strain>
    </source>
</reference>
<dbReference type="HOGENOM" id="CLU_1998972_0_0_6"/>
<evidence type="ECO:0000313" key="2">
    <source>
        <dbReference type="EMBL" id="ESK51256.1"/>
    </source>
</evidence>
<dbReference type="EMBL" id="AYEU01000006">
    <property type="protein sequence ID" value="ESK51256.1"/>
    <property type="molecule type" value="Genomic_DNA"/>
</dbReference>
<feature type="chain" id="PRO_5004710648" evidence="1">
    <location>
        <begin position="20"/>
        <end position="133"/>
    </location>
</feature>